<gene>
    <name evidence="2" type="ORF">N0B31_11720</name>
</gene>
<name>A0A9E7U9G9_9EURY</name>
<accession>A0A9E7U9G9</accession>
<keyword evidence="1" id="KW-0472">Membrane</keyword>
<evidence type="ECO:0000256" key="1">
    <source>
        <dbReference type="SAM" id="Phobius"/>
    </source>
</evidence>
<protein>
    <submittedName>
        <fullName evidence="2">Uncharacterized protein</fullName>
    </submittedName>
</protein>
<evidence type="ECO:0000313" key="3">
    <source>
        <dbReference type="Proteomes" id="UP001057580"/>
    </source>
</evidence>
<feature type="transmembrane region" description="Helical" evidence="1">
    <location>
        <begin position="225"/>
        <end position="246"/>
    </location>
</feature>
<keyword evidence="1" id="KW-1133">Transmembrane helix</keyword>
<dbReference type="EMBL" id="CP104003">
    <property type="protein sequence ID" value="UWM52819.1"/>
    <property type="molecule type" value="Genomic_DNA"/>
</dbReference>
<proteinExistence type="predicted"/>
<sequence>MSWNRCSDLLVSTLALLLVASLVAVPVAAISASADGVPNRQQVGEERRASFTLNDLYEDGTQEFTLRGQTELEAANWRVRFVQLNGDTTSETFSGSSFETTVSAADNVERVEVRVTGEAPAVENFTYDPAQSFEFARLAKVVGDNVNTVDTWDVVHYTEASAEAREAIDAADAVVADTNSEQSEEQLDRAIRAYGTGDFELATDLAEDAEATARQSQQSSQTTQLLLYGALGVVALVAVVGGVLYLRGRSGPSDPLS</sequence>
<dbReference type="AlphaFoldDB" id="A0A9E7U9G9"/>
<dbReference type="GeneID" id="74943100"/>
<dbReference type="Proteomes" id="UP001057580">
    <property type="component" value="Chromosome"/>
</dbReference>
<dbReference type="RefSeq" id="WP_260591814.1">
    <property type="nucleotide sequence ID" value="NZ_CP104003.1"/>
</dbReference>
<evidence type="ECO:0000313" key="2">
    <source>
        <dbReference type="EMBL" id="UWM52819.1"/>
    </source>
</evidence>
<dbReference type="KEGG" id="ssai:N0B31_11720"/>
<organism evidence="2 3">
    <name type="scientific">Salinirubellus salinus</name>
    <dbReference type="NCBI Taxonomy" id="1364945"/>
    <lineage>
        <taxon>Archaea</taxon>
        <taxon>Methanobacteriati</taxon>
        <taxon>Methanobacteriota</taxon>
        <taxon>Stenosarchaea group</taxon>
        <taxon>Halobacteria</taxon>
        <taxon>Halobacteriales</taxon>
        <taxon>Natronomonadaceae</taxon>
        <taxon>Salinirubellus</taxon>
    </lineage>
</organism>
<reference evidence="2" key="1">
    <citation type="submission" date="2022-09" db="EMBL/GenBank/DDBJ databases">
        <title>Diverse halophilic archaea isolated from saline environments.</title>
        <authorList>
            <person name="Cui H.-L."/>
        </authorList>
    </citation>
    <scope>NUCLEOTIDE SEQUENCE</scope>
    <source>
        <strain evidence="2">ZS-35-S2</strain>
    </source>
</reference>
<keyword evidence="1" id="KW-0812">Transmembrane</keyword>
<keyword evidence="3" id="KW-1185">Reference proteome</keyword>